<evidence type="ECO:0000313" key="1">
    <source>
        <dbReference type="EMBL" id="MDQ6598611.1"/>
    </source>
</evidence>
<dbReference type="EMBL" id="JAVGVR010000001">
    <property type="protein sequence ID" value="MDQ6598611.1"/>
    <property type="molecule type" value="Genomic_DNA"/>
</dbReference>
<evidence type="ECO:0000313" key="2">
    <source>
        <dbReference type="Proteomes" id="UP001178888"/>
    </source>
</evidence>
<keyword evidence="2" id="KW-1185">Reference proteome</keyword>
<organism evidence="1 2">
    <name type="scientific">Bacillus salipaludis</name>
    <dbReference type="NCBI Taxonomy" id="2547811"/>
    <lineage>
        <taxon>Bacteria</taxon>
        <taxon>Bacillati</taxon>
        <taxon>Bacillota</taxon>
        <taxon>Bacilli</taxon>
        <taxon>Bacillales</taxon>
        <taxon>Bacillaceae</taxon>
        <taxon>Bacillus</taxon>
    </lineage>
</organism>
<comment type="caution">
    <text evidence="1">The sequence shown here is derived from an EMBL/GenBank/DDBJ whole genome shotgun (WGS) entry which is preliminary data.</text>
</comment>
<reference evidence="1" key="1">
    <citation type="submission" date="2023-08" db="EMBL/GenBank/DDBJ databases">
        <title>Nitrogen cycling bacteria in agricultural field soils.</title>
        <authorList>
            <person name="Jang J."/>
        </authorList>
    </citation>
    <scope>NUCLEOTIDE SEQUENCE</scope>
    <source>
        <strain evidence="1">PS3-36</strain>
    </source>
</reference>
<proteinExistence type="predicted"/>
<dbReference type="Proteomes" id="UP001178888">
    <property type="component" value="Unassembled WGS sequence"/>
</dbReference>
<accession>A0AA90R8P3</accession>
<dbReference type="RefSeq" id="WP_308913690.1">
    <property type="nucleotide sequence ID" value="NZ_JAVGVR010000001.1"/>
</dbReference>
<dbReference type="AlphaFoldDB" id="A0AA90R8P3"/>
<gene>
    <name evidence="1" type="ORF">RCG21_19985</name>
</gene>
<protein>
    <submittedName>
        <fullName evidence="1">Uncharacterized protein</fullName>
    </submittedName>
</protein>
<sequence>MKKLGKYIVLTNKDTFQTSLENDGLEPVETYHFYFFDKLKAKYTIAKVLDEKIKIKLFEEFEGKEYVNHIGVKFFERFETIEAAREELNEIVKASGNSVDSVNSKLVKSSEVAV</sequence>
<name>A0AA90R8P3_9BACI</name>